<dbReference type="PANTHER" id="PTHR31302">
    <property type="entry name" value="TRANSMEMBRANE PROTEIN WITH METALLOPHOSPHOESTERASE DOMAIN-RELATED"/>
    <property type="match status" value="1"/>
</dbReference>
<evidence type="ECO:0000259" key="1">
    <source>
        <dbReference type="Pfam" id="PF00149"/>
    </source>
</evidence>
<dbReference type="Pfam" id="PF00149">
    <property type="entry name" value="Metallophos"/>
    <property type="match status" value="1"/>
</dbReference>
<proteinExistence type="predicted"/>
<name>A0A9D1E765_9FIRM</name>
<accession>A0A9D1E765</accession>
<dbReference type="InterPro" id="IPR051158">
    <property type="entry name" value="Metallophosphoesterase_sf"/>
</dbReference>
<dbReference type="InterPro" id="IPR004843">
    <property type="entry name" value="Calcineurin-like_PHP"/>
</dbReference>
<dbReference type="AlphaFoldDB" id="A0A9D1E765"/>
<dbReference type="PIRSF" id="PIRSF033094">
    <property type="entry name" value="Pesterase_CT488"/>
    <property type="match status" value="1"/>
</dbReference>
<dbReference type="GO" id="GO:0016787">
    <property type="term" value="F:hydrolase activity"/>
    <property type="evidence" value="ECO:0007669"/>
    <property type="project" value="InterPro"/>
</dbReference>
<gene>
    <name evidence="2" type="ORF">IAB94_05820</name>
</gene>
<dbReference type="InterPro" id="IPR014578">
    <property type="entry name" value="Pesterase_CT488"/>
</dbReference>
<dbReference type="SUPFAM" id="SSF56300">
    <property type="entry name" value="Metallo-dependent phosphatases"/>
    <property type="match status" value="1"/>
</dbReference>
<sequence length="231" mass="26630">MKVFAISDLHLSGLADKPMNVFGANWDGHFEKIKSDWRDKVSEDDIVVICGDISWGTTIEEGLYDIDSLKGLPGKKVFIRGNHDFWWNGITKLRRAAPDGSFYFLQNDCVKFSNVVICGSRGWTCPGSQDYTEHDEKLYLREAERFRLCFKEVEKVRGEGDTLIALIHYPPMGLRLQPTLFTQLFEENKVDKVVFGHLHGDVYFPFRHVRNGIEYILTSCDKVNFCLQRIL</sequence>
<feature type="domain" description="Calcineurin-like phosphoesterase" evidence="1">
    <location>
        <begin position="1"/>
        <end position="200"/>
    </location>
</feature>
<evidence type="ECO:0000313" key="3">
    <source>
        <dbReference type="Proteomes" id="UP000823913"/>
    </source>
</evidence>
<dbReference type="Gene3D" id="3.60.21.10">
    <property type="match status" value="1"/>
</dbReference>
<protein>
    <submittedName>
        <fullName evidence="2">Metallophosphoesterase</fullName>
    </submittedName>
</protein>
<dbReference type="EMBL" id="DVHK01000116">
    <property type="protein sequence ID" value="HIR67545.1"/>
    <property type="molecule type" value="Genomic_DNA"/>
</dbReference>
<reference evidence="2" key="1">
    <citation type="submission" date="2020-10" db="EMBL/GenBank/DDBJ databases">
        <authorList>
            <person name="Gilroy R."/>
        </authorList>
    </citation>
    <scope>NUCLEOTIDE SEQUENCE</scope>
    <source>
        <strain evidence="2">ChiW16-3235</strain>
    </source>
</reference>
<organism evidence="2 3">
    <name type="scientific">Candidatus Coproplasma avicola</name>
    <dbReference type="NCBI Taxonomy" id="2840744"/>
    <lineage>
        <taxon>Bacteria</taxon>
        <taxon>Bacillati</taxon>
        <taxon>Bacillota</taxon>
        <taxon>Clostridia</taxon>
        <taxon>Eubacteriales</taxon>
        <taxon>Candidatus Coproplasma</taxon>
    </lineage>
</organism>
<dbReference type="InterPro" id="IPR029052">
    <property type="entry name" value="Metallo-depent_PP-like"/>
</dbReference>
<comment type="caution">
    <text evidence="2">The sequence shown here is derived from an EMBL/GenBank/DDBJ whole genome shotgun (WGS) entry which is preliminary data.</text>
</comment>
<dbReference type="Proteomes" id="UP000823913">
    <property type="component" value="Unassembled WGS sequence"/>
</dbReference>
<reference evidence="2" key="2">
    <citation type="journal article" date="2021" name="PeerJ">
        <title>Extensive microbial diversity within the chicken gut microbiome revealed by metagenomics and culture.</title>
        <authorList>
            <person name="Gilroy R."/>
            <person name="Ravi A."/>
            <person name="Getino M."/>
            <person name="Pursley I."/>
            <person name="Horton D.L."/>
            <person name="Alikhan N.F."/>
            <person name="Baker D."/>
            <person name="Gharbi K."/>
            <person name="Hall N."/>
            <person name="Watson M."/>
            <person name="Adriaenssens E.M."/>
            <person name="Foster-Nyarko E."/>
            <person name="Jarju S."/>
            <person name="Secka A."/>
            <person name="Antonio M."/>
            <person name="Oren A."/>
            <person name="Chaudhuri R.R."/>
            <person name="La Ragione R."/>
            <person name="Hildebrand F."/>
            <person name="Pallen M.J."/>
        </authorList>
    </citation>
    <scope>NUCLEOTIDE SEQUENCE</scope>
    <source>
        <strain evidence="2">ChiW16-3235</strain>
    </source>
</reference>
<dbReference type="PANTHER" id="PTHR31302:SF22">
    <property type="entry name" value="PHOSPHOESTERASE"/>
    <property type="match status" value="1"/>
</dbReference>
<evidence type="ECO:0000313" key="2">
    <source>
        <dbReference type="EMBL" id="HIR67545.1"/>
    </source>
</evidence>